<dbReference type="SUPFAM" id="SSF53474">
    <property type="entry name" value="alpha/beta-Hydrolases"/>
    <property type="match status" value="1"/>
</dbReference>
<evidence type="ECO:0000313" key="4">
    <source>
        <dbReference type="Proteomes" id="UP000053558"/>
    </source>
</evidence>
<dbReference type="EMBL" id="JH711580">
    <property type="protein sequence ID" value="EIW79893.1"/>
    <property type="molecule type" value="Genomic_DNA"/>
</dbReference>
<dbReference type="Proteomes" id="UP000053558">
    <property type="component" value="Unassembled WGS sequence"/>
</dbReference>
<sequence>MILPPPPPPNAYPYTPTPTFVPVHPRPWLSLLPHPALSSKSTIFPQLPSPPRDPTFTDEFTLTTHVVPGAYPRVSPDVPLPTSPPFTGNSAERKGRVKELTMEMIGLQARHERGEQVAQGTQGEKDVVWCVINRFRRKRLVRRGKEGKSLTLFLAHANGFPKETWEVALRALLTSPAGELIDEVWAWEAAQHGDSGLLNDGVLGGLFDWADNARDMAQFFLSYLPDGADAELSTHLPRLSEQVTRSRKESGLSRRTLVVAGHSFGGATSTLVAKEFPALFDALILIDPVIIQNTKFNPVFNTGTVTGAISRRTNWPTREEAHKLLKQSPFFSIWHPDVLAAYVEYGTAPSAKEGGVSLKMSGMHEAVLFLNVRVAAEAWEQLRELDERIELRFVAPDKDRGEVTSNGLGGPEAFAVRAWLRLANASNVDIKGAGHLIVQERPLELAEDMAGFLLRRYGTSHKALL</sequence>
<dbReference type="InterPro" id="IPR000073">
    <property type="entry name" value="AB_hydrolase_1"/>
</dbReference>
<accession>A0A5M3MLB9</accession>
<evidence type="ECO:0000259" key="2">
    <source>
        <dbReference type="Pfam" id="PF12697"/>
    </source>
</evidence>
<comment type="caution">
    <text evidence="3">The sequence shown here is derived from an EMBL/GenBank/DDBJ whole genome shotgun (WGS) entry which is preliminary data.</text>
</comment>
<feature type="region of interest" description="Disordered" evidence="1">
    <location>
        <begin position="73"/>
        <end position="92"/>
    </location>
</feature>
<dbReference type="OMA" id="FNWADHG"/>
<feature type="domain" description="AB hydrolase-1" evidence="2">
    <location>
        <begin position="153"/>
        <end position="447"/>
    </location>
</feature>
<reference evidence="4" key="1">
    <citation type="journal article" date="2012" name="Science">
        <title>The Paleozoic origin of enzymatic lignin decomposition reconstructed from 31 fungal genomes.</title>
        <authorList>
            <person name="Floudas D."/>
            <person name="Binder M."/>
            <person name="Riley R."/>
            <person name="Barry K."/>
            <person name="Blanchette R.A."/>
            <person name="Henrissat B."/>
            <person name="Martinez A.T."/>
            <person name="Otillar R."/>
            <person name="Spatafora J.W."/>
            <person name="Yadav J.S."/>
            <person name="Aerts A."/>
            <person name="Benoit I."/>
            <person name="Boyd A."/>
            <person name="Carlson A."/>
            <person name="Copeland A."/>
            <person name="Coutinho P.M."/>
            <person name="de Vries R.P."/>
            <person name="Ferreira P."/>
            <person name="Findley K."/>
            <person name="Foster B."/>
            <person name="Gaskell J."/>
            <person name="Glotzer D."/>
            <person name="Gorecki P."/>
            <person name="Heitman J."/>
            <person name="Hesse C."/>
            <person name="Hori C."/>
            <person name="Igarashi K."/>
            <person name="Jurgens J.A."/>
            <person name="Kallen N."/>
            <person name="Kersten P."/>
            <person name="Kohler A."/>
            <person name="Kuees U."/>
            <person name="Kumar T.K.A."/>
            <person name="Kuo A."/>
            <person name="LaButti K."/>
            <person name="Larrondo L.F."/>
            <person name="Lindquist E."/>
            <person name="Ling A."/>
            <person name="Lombard V."/>
            <person name="Lucas S."/>
            <person name="Lundell T."/>
            <person name="Martin R."/>
            <person name="McLaughlin D.J."/>
            <person name="Morgenstern I."/>
            <person name="Morin E."/>
            <person name="Murat C."/>
            <person name="Nagy L.G."/>
            <person name="Nolan M."/>
            <person name="Ohm R.A."/>
            <person name="Patyshakuliyeva A."/>
            <person name="Rokas A."/>
            <person name="Ruiz-Duenas F.J."/>
            <person name="Sabat G."/>
            <person name="Salamov A."/>
            <person name="Samejima M."/>
            <person name="Schmutz J."/>
            <person name="Slot J.C."/>
            <person name="St John F."/>
            <person name="Stenlid J."/>
            <person name="Sun H."/>
            <person name="Sun S."/>
            <person name="Syed K."/>
            <person name="Tsang A."/>
            <person name="Wiebenga A."/>
            <person name="Young D."/>
            <person name="Pisabarro A."/>
            <person name="Eastwood D.C."/>
            <person name="Martin F."/>
            <person name="Cullen D."/>
            <person name="Grigoriev I.V."/>
            <person name="Hibbett D.S."/>
        </authorList>
    </citation>
    <scope>NUCLEOTIDE SEQUENCE [LARGE SCALE GENOMIC DNA]</scope>
    <source>
        <strain evidence="4">RWD-64-598 SS2</strain>
    </source>
</reference>
<name>A0A5M3MLB9_CONPW</name>
<protein>
    <submittedName>
        <fullName evidence="3">Alpha beta-hydrolase</fullName>
    </submittedName>
</protein>
<evidence type="ECO:0000256" key="1">
    <source>
        <dbReference type="SAM" id="MobiDB-lite"/>
    </source>
</evidence>
<dbReference type="GO" id="GO:0016787">
    <property type="term" value="F:hydrolase activity"/>
    <property type="evidence" value="ECO:0007669"/>
    <property type="project" value="UniProtKB-KW"/>
</dbReference>
<dbReference type="Pfam" id="PF12697">
    <property type="entry name" value="Abhydrolase_6"/>
    <property type="match status" value="1"/>
</dbReference>
<dbReference type="OrthoDB" id="94039at2759"/>
<organism evidence="3 4">
    <name type="scientific">Coniophora puteana (strain RWD-64-598)</name>
    <name type="common">Brown rot fungus</name>
    <dbReference type="NCBI Taxonomy" id="741705"/>
    <lineage>
        <taxon>Eukaryota</taxon>
        <taxon>Fungi</taxon>
        <taxon>Dikarya</taxon>
        <taxon>Basidiomycota</taxon>
        <taxon>Agaricomycotina</taxon>
        <taxon>Agaricomycetes</taxon>
        <taxon>Agaricomycetidae</taxon>
        <taxon>Boletales</taxon>
        <taxon>Coniophorineae</taxon>
        <taxon>Coniophoraceae</taxon>
        <taxon>Coniophora</taxon>
    </lineage>
</organism>
<dbReference type="Gene3D" id="3.40.50.1820">
    <property type="entry name" value="alpha/beta hydrolase"/>
    <property type="match status" value="1"/>
</dbReference>
<gene>
    <name evidence="3" type="ORF">CONPUDRAFT_155289</name>
</gene>
<keyword evidence="4" id="KW-1185">Reference proteome</keyword>
<dbReference type="AlphaFoldDB" id="A0A5M3MLB9"/>
<dbReference type="RefSeq" id="XP_007770222.1">
    <property type="nucleotide sequence ID" value="XM_007772032.1"/>
</dbReference>
<dbReference type="KEGG" id="cput:CONPUDRAFT_155289"/>
<evidence type="ECO:0000313" key="3">
    <source>
        <dbReference type="EMBL" id="EIW79893.1"/>
    </source>
</evidence>
<dbReference type="InterPro" id="IPR029058">
    <property type="entry name" value="AB_hydrolase_fold"/>
</dbReference>
<proteinExistence type="predicted"/>
<keyword evidence="3" id="KW-0378">Hydrolase</keyword>
<dbReference type="GeneID" id="19203401"/>